<dbReference type="AlphaFoldDB" id="A0A1Q9CBD6"/>
<evidence type="ECO:0000313" key="3">
    <source>
        <dbReference type="Proteomes" id="UP000186817"/>
    </source>
</evidence>
<dbReference type="Proteomes" id="UP000186817">
    <property type="component" value="Unassembled WGS sequence"/>
</dbReference>
<keyword evidence="1" id="KW-0812">Transmembrane</keyword>
<feature type="transmembrane region" description="Helical" evidence="1">
    <location>
        <begin position="173"/>
        <end position="197"/>
    </location>
</feature>
<evidence type="ECO:0000313" key="2">
    <source>
        <dbReference type="EMBL" id="OLP80250.1"/>
    </source>
</evidence>
<accession>A0A1Q9CBD6</accession>
<feature type="transmembrane region" description="Helical" evidence="1">
    <location>
        <begin position="119"/>
        <end position="140"/>
    </location>
</feature>
<name>A0A1Q9CBD6_SYMMI</name>
<dbReference type="OrthoDB" id="407946at2759"/>
<protein>
    <submittedName>
        <fullName evidence="2">Uncharacterized protein</fullName>
    </submittedName>
</protein>
<evidence type="ECO:0000256" key="1">
    <source>
        <dbReference type="SAM" id="Phobius"/>
    </source>
</evidence>
<gene>
    <name evidence="2" type="ORF">AK812_SmicGene39365</name>
</gene>
<keyword evidence="1" id="KW-1133">Transmembrane helix</keyword>
<keyword evidence="3" id="KW-1185">Reference proteome</keyword>
<feature type="transmembrane region" description="Helical" evidence="1">
    <location>
        <begin position="264"/>
        <end position="283"/>
    </location>
</feature>
<organism evidence="2 3">
    <name type="scientific">Symbiodinium microadriaticum</name>
    <name type="common">Dinoflagellate</name>
    <name type="synonym">Zooxanthella microadriatica</name>
    <dbReference type="NCBI Taxonomy" id="2951"/>
    <lineage>
        <taxon>Eukaryota</taxon>
        <taxon>Sar</taxon>
        <taxon>Alveolata</taxon>
        <taxon>Dinophyceae</taxon>
        <taxon>Suessiales</taxon>
        <taxon>Symbiodiniaceae</taxon>
        <taxon>Symbiodinium</taxon>
    </lineage>
</organism>
<proteinExistence type="predicted"/>
<feature type="transmembrane region" description="Helical" evidence="1">
    <location>
        <begin position="146"/>
        <end position="161"/>
    </location>
</feature>
<keyword evidence="1" id="KW-0472">Membrane</keyword>
<dbReference type="EMBL" id="LSRX01001397">
    <property type="protein sequence ID" value="OLP80250.1"/>
    <property type="molecule type" value="Genomic_DNA"/>
</dbReference>
<sequence>MCFIFQTNGFDRLWFKPGSNSQLHGWCAVLFNNRHSQCERLGFRVVRTCILQQHGGGGSDGGGCDVDDAFVVTEEPQFPERRQRKTITDLYDDLEALQSLQEGSPILTDQNFRRISGGLAAYTVVRILANLAAISLWSRWDVADDAILRPLITGFGVWFFLHRRERFSPRSMLHVWSLCTLCCLASFVCDKSMIAVVTWACSGVDNQIIQVCSGTNEDSGGLGNRGTSLTVFLWQLLCNVMQVHMTNKKMSALDWWHTAQCCKGLITIGLASSVFLVVRRLLFVESKVLDSNLKLCLVCCFATLVLQCGALCHTATSALLNVKHDETIKSTARFLYLNAALVILGPFFSFVALFDYVQQSHSTRLQSFAHFHPFLKFLPTASLDVLIQVCNALLLSGLVGPRQWDQPIEAFRKLVDMSMSGFDGLACKRIAFNGHINDAAQDCVVSFPGHYSDLWDHAVQAAKVQDRFSLACVFLTDKDSGLGKHSRNPATGRCWCHDIYGPMEASSYLSVIDLNPESGQPISKEALAFEKADAKAMNKVVVIKKEKIRGCSWSPGSFNSKLEEALVQAESRCVANQRRPPWGCRWFEEWKNNVDKAIAKGQTLHVFYFEGRKGEGKMAWEKLSDSEAMSEARAHSGLGRSQTAEVAYLDRQEAKYEEHDIKDFEFFMASRNPVAANNRSSGTDKSRNRWFGIALHVVIMVERCSGFTYHVVCVIIC</sequence>
<feature type="transmembrane region" description="Helical" evidence="1">
    <location>
        <begin position="334"/>
        <end position="354"/>
    </location>
</feature>
<comment type="caution">
    <text evidence="2">The sequence shown here is derived from an EMBL/GenBank/DDBJ whole genome shotgun (WGS) entry which is preliminary data.</text>
</comment>
<feature type="transmembrane region" description="Helical" evidence="1">
    <location>
        <begin position="295"/>
        <end position="322"/>
    </location>
</feature>
<reference evidence="2 3" key="1">
    <citation type="submission" date="2016-02" db="EMBL/GenBank/DDBJ databases">
        <title>Genome analysis of coral dinoflagellate symbionts highlights evolutionary adaptations to a symbiotic lifestyle.</title>
        <authorList>
            <person name="Aranda M."/>
            <person name="Li Y."/>
            <person name="Liew Y.J."/>
            <person name="Baumgarten S."/>
            <person name="Simakov O."/>
            <person name="Wilson M."/>
            <person name="Piel J."/>
            <person name="Ashoor H."/>
            <person name="Bougouffa S."/>
            <person name="Bajic V.B."/>
            <person name="Ryu T."/>
            <person name="Ravasi T."/>
            <person name="Bayer T."/>
            <person name="Micklem G."/>
            <person name="Kim H."/>
            <person name="Bhak J."/>
            <person name="Lajeunesse T.C."/>
            <person name="Voolstra C.R."/>
        </authorList>
    </citation>
    <scope>NUCLEOTIDE SEQUENCE [LARGE SCALE GENOMIC DNA]</scope>
    <source>
        <strain evidence="2 3">CCMP2467</strain>
    </source>
</reference>